<dbReference type="SMART" id="SM00220">
    <property type="entry name" value="S_TKc"/>
    <property type="match status" value="1"/>
</dbReference>
<protein>
    <submittedName>
        <fullName evidence="11">Mitogen-activated protein kinase kinase kinase 19 isoform X1</fullName>
    </submittedName>
</protein>
<dbReference type="Gene3D" id="1.10.510.10">
    <property type="entry name" value="Transferase(Phosphotransferase) domain 1"/>
    <property type="match status" value="1"/>
</dbReference>
<feature type="region of interest" description="Disordered" evidence="7">
    <location>
        <begin position="564"/>
        <end position="624"/>
    </location>
</feature>
<dbReference type="SUPFAM" id="SSF56112">
    <property type="entry name" value="Protein kinase-like (PK-like)"/>
    <property type="match status" value="1"/>
</dbReference>
<dbReference type="Proteomes" id="UP001318040">
    <property type="component" value="Chromosome 2"/>
</dbReference>
<evidence type="ECO:0000256" key="3">
    <source>
        <dbReference type="ARBA" id="ARBA00022741"/>
    </source>
</evidence>
<keyword evidence="8" id="KW-0732">Signal</keyword>
<feature type="region of interest" description="Disordered" evidence="7">
    <location>
        <begin position="688"/>
        <end position="712"/>
    </location>
</feature>
<keyword evidence="5 6" id="KW-0067">ATP-binding</keyword>
<feature type="compositionally biased region" description="Basic and acidic residues" evidence="7">
    <location>
        <begin position="594"/>
        <end position="606"/>
    </location>
</feature>
<feature type="region of interest" description="Disordered" evidence="7">
    <location>
        <begin position="367"/>
        <end position="398"/>
    </location>
</feature>
<accession>A0AAJ7X2A6</accession>
<evidence type="ECO:0000256" key="8">
    <source>
        <dbReference type="SAM" id="SignalP"/>
    </source>
</evidence>
<dbReference type="PROSITE" id="PS50011">
    <property type="entry name" value="PROTEIN_KINASE_DOM"/>
    <property type="match status" value="1"/>
</dbReference>
<evidence type="ECO:0000256" key="2">
    <source>
        <dbReference type="ARBA" id="ARBA00022679"/>
    </source>
</evidence>
<feature type="chain" id="PRO_5042593837" evidence="8">
    <location>
        <begin position="28"/>
        <end position="1250"/>
    </location>
</feature>
<dbReference type="InterPro" id="IPR000719">
    <property type="entry name" value="Prot_kinase_dom"/>
</dbReference>
<feature type="signal peptide" evidence="8">
    <location>
        <begin position="1"/>
        <end position="27"/>
    </location>
</feature>
<dbReference type="RefSeq" id="XP_032817418.1">
    <property type="nucleotide sequence ID" value="XM_032961527.1"/>
</dbReference>
<keyword evidence="10" id="KW-1185">Reference proteome</keyword>
<sequence>MCTRKMWSWCRGAQSMAFVFPISLCRAGLEQESRGSARPVAGAMQTSPTNTSISIRVTMRDPCSSSLKEAELGCTSDGVDAGKMDLAPTLRALDGHCRKAHSRQSGNNVAWELGNHKHQTNVCLPPIRSASLPLPPPLSRSPAEGSRSLPTLGLSDPHPRSRAQLPNVPVWLRPPSMPKKCFSPLPEIHSKTYAEANSSAVGIRRFCDTPEDCVTNKESADFVSPRKSHFQGDEVNVRRYRTFPSFSQTHQPRLWSFVPGRVQHMRPTVTQALLPGRDFGVRATAHGKNHPKDFESHHDDEGTKTTPKHANVEHRVSDYNGSKILANDAKNHGPQLNQDMTKTCLNSSVVNELVPIVQALHSSSKAITPATKHEDAETLSEPRDHCSGENVQRRKPNGCLKNDSVTVEDKSEVCESHQTLCSRKEEVDTEPVKTELNAVVLLGVNSAVSAGIKVVDVKKRTYLSSHTDDVKATAVNRSVSVRNRSQCQPAAISPDLIENTVDKNKPLSYTVAFSGHLLATTERAVPKEQLFVGKNKSKEATPIMTTHVPTPPLRCSCQHFCHPTEASETRQERGAGVTSGGNGRDSLVNAEIEDGAKVSQKPESRAEVVGSEARPGKQGGPNGEAIYPLIRVWKTEIEESLVKNAVDVNTSSTKNALRKGLRKTSRAISSGVTAEKSHKKYTVKHLRTPIKSPCPSSPQHGRISPNILGIPREGMSQGTQVTKARSAKKHLARHSALKLKLHDDNTRAALNSWKPHIFLEKLGPPSMSAVDFAKLNYDDLFSESARKDVQTPAIWQMFTGAVYVARRQTKPLQGPVRHPRSVSAGQPKSPANARPRGRNVKLHSNEGRAKKLKPKLGFPSRQKGSPARAEQNHARSKSVDTNGENRKLGDEGREDSREKLPVEQEPPARDKPQPLGTLKEDTFENCRNDFTALALQTFKREPLIEKPDWHTSGSQGVSGAASLSDDATQDQTITWIKGNRLGKGAFGTVFLGLTNQGKLIAVKELELRDAQSANGNQGGQKQSELQKLQDEVELLTTLHHPNVVEYLGTEMEGNRFSIFMEFVPGGTVAETVRGFGPLGESVCRSYIAQMTRGLAYLHGHGVMHGDVKGSNAVITPAGVVKLIDFGCAQRVALALSCHENGGLHSVHGTAYWMAPEVINGTGYARRADVWSLGCTLHEMAVGRPPFADMAPMAALLHIGIRNGIMPGLPQAFSKEAQEFVEQCFIRDKLKRPSSQELLSHPFICEEPCAR</sequence>
<evidence type="ECO:0000313" key="11">
    <source>
        <dbReference type="RefSeq" id="XP_032817418.1"/>
    </source>
</evidence>
<evidence type="ECO:0000259" key="9">
    <source>
        <dbReference type="PROSITE" id="PS50011"/>
    </source>
</evidence>
<keyword evidence="4 11" id="KW-0418">Kinase</keyword>
<organism evidence="10 11">
    <name type="scientific">Petromyzon marinus</name>
    <name type="common">Sea lamprey</name>
    <dbReference type="NCBI Taxonomy" id="7757"/>
    <lineage>
        <taxon>Eukaryota</taxon>
        <taxon>Metazoa</taxon>
        <taxon>Chordata</taxon>
        <taxon>Craniata</taxon>
        <taxon>Vertebrata</taxon>
        <taxon>Cyclostomata</taxon>
        <taxon>Hyperoartia</taxon>
        <taxon>Petromyzontiformes</taxon>
        <taxon>Petromyzontidae</taxon>
        <taxon>Petromyzon</taxon>
    </lineage>
</organism>
<reference evidence="11" key="1">
    <citation type="submission" date="2025-08" db="UniProtKB">
        <authorList>
            <consortium name="RefSeq"/>
        </authorList>
    </citation>
    <scope>IDENTIFICATION</scope>
    <source>
        <tissue evidence="11">Sperm</tissue>
    </source>
</reference>
<feature type="domain" description="Protein kinase" evidence="9">
    <location>
        <begin position="975"/>
        <end position="1243"/>
    </location>
</feature>
<dbReference type="PANTHER" id="PTHR11584">
    <property type="entry name" value="SERINE/THREONINE PROTEIN KINASE"/>
    <property type="match status" value="1"/>
</dbReference>
<feature type="region of interest" description="Disordered" evidence="7">
    <location>
        <begin position="286"/>
        <end position="312"/>
    </location>
</feature>
<feature type="region of interest" description="Disordered" evidence="7">
    <location>
        <begin position="811"/>
        <end position="920"/>
    </location>
</feature>
<dbReference type="KEGG" id="pmrn:116946544"/>
<dbReference type="GO" id="GO:0004674">
    <property type="term" value="F:protein serine/threonine kinase activity"/>
    <property type="evidence" value="ECO:0007669"/>
    <property type="project" value="UniProtKB-KW"/>
</dbReference>
<evidence type="ECO:0000256" key="1">
    <source>
        <dbReference type="ARBA" id="ARBA00022527"/>
    </source>
</evidence>
<keyword evidence="1" id="KW-0723">Serine/threonine-protein kinase</keyword>
<evidence type="ECO:0000313" key="10">
    <source>
        <dbReference type="Proteomes" id="UP001318040"/>
    </source>
</evidence>
<feature type="compositionally biased region" description="Basic and acidic residues" evidence="7">
    <location>
        <begin position="290"/>
        <end position="303"/>
    </location>
</feature>
<dbReference type="InterPro" id="IPR017441">
    <property type="entry name" value="Protein_kinase_ATP_BS"/>
</dbReference>
<evidence type="ECO:0000256" key="7">
    <source>
        <dbReference type="SAM" id="MobiDB-lite"/>
    </source>
</evidence>
<keyword evidence="2" id="KW-0808">Transferase</keyword>
<evidence type="ECO:0000256" key="6">
    <source>
        <dbReference type="PROSITE-ProRule" id="PRU10141"/>
    </source>
</evidence>
<dbReference type="PROSITE" id="PS00107">
    <property type="entry name" value="PROTEIN_KINASE_ATP"/>
    <property type="match status" value="1"/>
</dbReference>
<dbReference type="AlphaFoldDB" id="A0AAJ7X2A6"/>
<dbReference type="InterPro" id="IPR011009">
    <property type="entry name" value="Kinase-like_dom_sf"/>
</dbReference>
<feature type="region of interest" description="Disordered" evidence="7">
    <location>
        <begin position="133"/>
        <end position="161"/>
    </location>
</feature>
<dbReference type="GO" id="GO:0035556">
    <property type="term" value="P:intracellular signal transduction"/>
    <property type="evidence" value="ECO:0007669"/>
    <property type="project" value="UniProtKB-ARBA"/>
</dbReference>
<dbReference type="Pfam" id="PF00069">
    <property type="entry name" value="Pkinase"/>
    <property type="match status" value="1"/>
</dbReference>
<feature type="compositionally biased region" description="Basic and acidic residues" evidence="7">
    <location>
        <begin position="883"/>
        <end position="920"/>
    </location>
</feature>
<dbReference type="PANTHER" id="PTHR11584:SF369">
    <property type="entry name" value="MITOGEN-ACTIVATED PROTEIN KINASE KINASE KINASE 19-RELATED"/>
    <property type="match status" value="1"/>
</dbReference>
<evidence type="ECO:0000256" key="5">
    <source>
        <dbReference type="ARBA" id="ARBA00022840"/>
    </source>
</evidence>
<evidence type="ECO:0000256" key="4">
    <source>
        <dbReference type="ARBA" id="ARBA00022777"/>
    </source>
</evidence>
<feature type="compositionally biased region" description="Basic and acidic residues" evidence="7">
    <location>
        <begin position="371"/>
        <end position="387"/>
    </location>
</feature>
<feature type="binding site" evidence="6">
    <location>
        <position position="1003"/>
    </location>
    <ligand>
        <name>ATP</name>
        <dbReference type="ChEBI" id="CHEBI:30616"/>
    </ligand>
</feature>
<name>A0AAJ7X2A6_PETMA</name>
<dbReference type="CTD" id="80122"/>
<gene>
    <name evidence="11" type="primary">MAP3K19</name>
</gene>
<dbReference type="GO" id="GO:0005524">
    <property type="term" value="F:ATP binding"/>
    <property type="evidence" value="ECO:0007669"/>
    <property type="project" value="UniProtKB-UniRule"/>
</dbReference>
<keyword evidence="3 6" id="KW-0547">Nucleotide-binding</keyword>
<proteinExistence type="predicted"/>